<organism evidence="2 3">
    <name type="scientific">Decorospora gaudefroyi</name>
    <dbReference type="NCBI Taxonomy" id="184978"/>
    <lineage>
        <taxon>Eukaryota</taxon>
        <taxon>Fungi</taxon>
        <taxon>Dikarya</taxon>
        <taxon>Ascomycota</taxon>
        <taxon>Pezizomycotina</taxon>
        <taxon>Dothideomycetes</taxon>
        <taxon>Pleosporomycetidae</taxon>
        <taxon>Pleosporales</taxon>
        <taxon>Pleosporineae</taxon>
        <taxon>Pleosporaceae</taxon>
        <taxon>Decorospora</taxon>
    </lineage>
</organism>
<dbReference type="EMBL" id="ML975256">
    <property type="protein sequence ID" value="KAF1837920.1"/>
    <property type="molecule type" value="Genomic_DNA"/>
</dbReference>
<evidence type="ECO:0000256" key="1">
    <source>
        <dbReference type="SAM" id="MobiDB-lite"/>
    </source>
</evidence>
<evidence type="ECO:0000313" key="3">
    <source>
        <dbReference type="Proteomes" id="UP000800040"/>
    </source>
</evidence>
<dbReference type="OrthoDB" id="3797698at2759"/>
<gene>
    <name evidence="2" type="ORF">BDW02DRAFT_475208</name>
</gene>
<accession>A0A6A5KP47</accession>
<reference evidence="2" key="1">
    <citation type="submission" date="2020-01" db="EMBL/GenBank/DDBJ databases">
        <authorList>
            <consortium name="DOE Joint Genome Institute"/>
            <person name="Haridas S."/>
            <person name="Albert R."/>
            <person name="Binder M."/>
            <person name="Bloem J."/>
            <person name="Labutti K."/>
            <person name="Salamov A."/>
            <person name="Andreopoulos B."/>
            <person name="Baker S.E."/>
            <person name="Barry K."/>
            <person name="Bills G."/>
            <person name="Bluhm B.H."/>
            <person name="Cannon C."/>
            <person name="Castanera R."/>
            <person name="Culley D.E."/>
            <person name="Daum C."/>
            <person name="Ezra D."/>
            <person name="Gonzalez J.B."/>
            <person name="Henrissat B."/>
            <person name="Kuo A."/>
            <person name="Liang C."/>
            <person name="Lipzen A."/>
            <person name="Lutzoni F."/>
            <person name="Magnuson J."/>
            <person name="Mondo S."/>
            <person name="Nolan M."/>
            <person name="Ohm R."/>
            <person name="Pangilinan J."/>
            <person name="Park H.-J."/>
            <person name="Ramirez L."/>
            <person name="Alfaro M."/>
            <person name="Sun H."/>
            <person name="Tritt A."/>
            <person name="Yoshinaga Y."/>
            <person name="Zwiers L.-H."/>
            <person name="Turgeon B.G."/>
            <person name="Goodwin S.B."/>
            <person name="Spatafora J.W."/>
            <person name="Crous P.W."/>
            <person name="Grigoriev I.V."/>
        </authorList>
    </citation>
    <scope>NUCLEOTIDE SEQUENCE</scope>
    <source>
        <strain evidence="2">P77</strain>
    </source>
</reference>
<protein>
    <submittedName>
        <fullName evidence="2">Uncharacterized protein</fullName>
    </submittedName>
</protein>
<sequence>LDPDVILQRFKKRPRRGDKDPKNGDVGDSSTWKQLQKLCDTAVKDTGGVEARQLRSSLHSLQVQNELLH</sequence>
<feature type="region of interest" description="Disordered" evidence="1">
    <location>
        <begin position="1"/>
        <end position="31"/>
    </location>
</feature>
<dbReference type="Proteomes" id="UP000800040">
    <property type="component" value="Unassembled WGS sequence"/>
</dbReference>
<feature type="non-terminal residue" evidence="2">
    <location>
        <position position="69"/>
    </location>
</feature>
<proteinExistence type="predicted"/>
<keyword evidence="3" id="KW-1185">Reference proteome</keyword>
<name>A0A6A5KP47_9PLEO</name>
<dbReference type="AlphaFoldDB" id="A0A6A5KP47"/>
<evidence type="ECO:0000313" key="2">
    <source>
        <dbReference type="EMBL" id="KAF1837920.1"/>
    </source>
</evidence>
<feature type="non-terminal residue" evidence="2">
    <location>
        <position position="1"/>
    </location>
</feature>